<dbReference type="SUPFAM" id="SSF52833">
    <property type="entry name" value="Thioredoxin-like"/>
    <property type="match status" value="1"/>
</dbReference>
<gene>
    <name evidence="2" type="ORF">GSUB_16360</name>
</gene>
<reference evidence="2 3" key="1">
    <citation type="journal article" date="2015" name="Genome Announc.">
        <title>Genomes of Geoalkalibacter ferrihydriticus Z-0531T and Geoalkalibacter subterraneus Red1T, Two Haloalkaliphilic Metal-Reducing Deltaproteobacteria.</title>
        <authorList>
            <person name="Badalamenti J.P."/>
            <person name="Krajmalnik-Brown R."/>
            <person name="Torres C.I."/>
            <person name="Bond D.R."/>
        </authorList>
    </citation>
    <scope>NUCLEOTIDE SEQUENCE [LARGE SCALE GENOMIC DNA]</scope>
    <source>
        <strain evidence="2 3">Red1</strain>
    </source>
</reference>
<dbReference type="Gene3D" id="3.40.30.10">
    <property type="entry name" value="Glutaredoxin"/>
    <property type="match status" value="1"/>
</dbReference>
<keyword evidence="1" id="KW-0732">Signal</keyword>
<dbReference type="Proteomes" id="UP000035036">
    <property type="component" value="Chromosome"/>
</dbReference>
<dbReference type="InterPro" id="IPR036249">
    <property type="entry name" value="Thioredoxin-like_sf"/>
</dbReference>
<evidence type="ECO:0000313" key="3">
    <source>
        <dbReference type="Proteomes" id="UP000035036"/>
    </source>
</evidence>
<evidence type="ECO:0000313" key="2">
    <source>
        <dbReference type="EMBL" id="AJF07812.1"/>
    </source>
</evidence>
<keyword evidence="3" id="KW-1185">Reference proteome</keyword>
<dbReference type="STRING" id="483547.GSUB_16360"/>
<proteinExistence type="predicted"/>
<organism evidence="2 3">
    <name type="scientific">Geoalkalibacter subterraneus</name>
    <dbReference type="NCBI Taxonomy" id="483547"/>
    <lineage>
        <taxon>Bacteria</taxon>
        <taxon>Pseudomonadati</taxon>
        <taxon>Thermodesulfobacteriota</taxon>
        <taxon>Desulfuromonadia</taxon>
        <taxon>Desulfuromonadales</taxon>
        <taxon>Geoalkalibacteraceae</taxon>
        <taxon>Geoalkalibacter</taxon>
    </lineage>
</organism>
<dbReference type="AlphaFoldDB" id="A0A0B5FHY9"/>
<accession>A0A0B5FHY9</accession>
<protein>
    <recommendedName>
        <fullName evidence="4">Alkyl hydroperoxide reductase subunit C/ Thiol specific antioxidant domain-containing protein</fullName>
    </recommendedName>
</protein>
<feature type="chain" id="PRO_5002116878" description="Alkyl hydroperoxide reductase subunit C/ Thiol specific antioxidant domain-containing protein" evidence="1">
    <location>
        <begin position="22"/>
        <end position="77"/>
    </location>
</feature>
<dbReference type="HOGENOM" id="CLU_2633047_0_0_7"/>
<name>A0A0B5FHY9_9BACT</name>
<evidence type="ECO:0008006" key="4">
    <source>
        <dbReference type="Google" id="ProtNLM"/>
    </source>
</evidence>
<evidence type="ECO:0000256" key="1">
    <source>
        <dbReference type="SAM" id="SignalP"/>
    </source>
</evidence>
<feature type="signal peptide" evidence="1">
    <location>
        <begin position="1"/>
        <end position="21"/>
    </location>
</feature>
<dbReference type="KEGG" id="gsb:GSUB_16360"/>
<dbReference type="EMBL" id="CP010311">
    <property type="protein sequence ID" value="AJF07812.1"/>
    <property type="molecule type" value="Genomic_DNA"/>
</dbReference>
<sequence length="77" mass="8475">MYRKAIIAAVVLLLTFSLAPAELLADQQRADMSKSVGDRAPIFSLATSQGTLVDYDRDYYGKHHLVMTFVPAAFTPV</sequence>